<dbReference type="AlphaFoldDB" id="A0A4P9XL88"/>
<dbReference type="EMBL" id="KZ992860">
    <property type="protein sequence ID" value="RKP06556.1"/>
    <property type="molecule type" value="Genomic_DNA"/>
</dbReference>
<keyword evidence="2" id="KW-1185">Reference proteome</keyword>
<sequence length="462" mass="51580">MAGINESLQIAEKLAKAGSFVWDKTRVSLDLEIVNMPNSGIRIARYTRYVADGGVVVWAAERLGEHYKVHIREQLQTVKNTQTCTWAMDNGDTFTVCAAVTDLRTGSLKVEITKAAGQAGITKPFFIGPPRYGDILWSKPGTCLIHSSALGAHTAPNVDVLEGKRKSGYLGDIAPTGNEMVMGFSDHAPVIWGRRTFLAIDVIIVPEAVEERKVAAQLITTLDAGFPLSYGGQLGKIHEELLCRYMTTTGRPSVYRMDKMNLKLDVSFDREPSARLHVRILQVSRCPEDSRPLFLVTGERWKCLTTRMDIYITDYVSLYPNKEQSFRRFHVGCADSRLHSGEAYLHELPMLADGQSDFYLYAIEPAARANADFLQRYTHSDAKEKMQWVTGLPIKLRAINAYTHTRRFASVLNAHARLGLRLVNTIANGVPTNNALKQEALHDMFMSPLPETYARPKAISYG</sequence>
<gene>
    <name evidence="1" type="ORF">THASP1DRAFT_25149</name>
</gene>
<proteinExistence type="predicted"/>
<evidence type="ECO:0000313" key="2">
    <source>
        <dbReference type="Proteomes" id="UP000271241"/>
    </source>
</evidence>
<dbReference type="Proteomes" id="UP000271241">
    <property type="component" value="Unassembled WGS sequence"/>
</dbReference>
<organism evidence="1 2">
    <name type="scientific">Thamnocephalis sphaerospora</name>
    <dbReference type="NCBI Taxonomy" id="78915"/>
    <lineage>
        <taxon>Eukaryota</taxon>
        <taxon>Fungi</taxon>
        <taxon>Fungi incertae sedis</taxon>
        <taxon>Zoopagomycota</taxon>
        <taxon>Zoopagomycotina</taxon>
        <taxon>Zoopagomycetes</taxon>
        <taxon>Zoopagales</taxon>
        <taxon>Sigmoideomycetaceae</taxon>
        <taxon>Thamnocephalis</taxon>
    </lineage>
</organism>
<accession>A0A4P9XL88</accession>
<evidence type="ECO:0000313" key="1">
    <source>
        <dbReference type="EMBL" id="RKP06556.1"/>
    </source>
</evidence>
<reference evidence="2" key="1">
    <citation type="journal article" date="2018" name="Nat. Microbiol.">
        <title>Leveraging single-cell genomics to expand the fungal tree of life.</title>
        <authorList>
            <person name="Ahrendt S.R."/>
            <person name="Quandt C.A."/>
            <person name="Ciobanu D."/>
            <person name="Clum A."/>
            <person name="Salamov A."/>
            <person name="Andreopoulos B."/>
            <person name="Cheng J.F."/>
            <person name="Woyke T."/>
            <person name="Pelin A."/>
            <person name="Henrissat B."/>
            <person name="Reynolds N.K."/>
            <person name="Benny G.L."/>
            <person name="Smith M.E."/>
            <person name="James T.Y."/>
            <person name="Grigoriev I.V."/>
        </authorList>
    </citation>
    <scope>NUCLEOTIDE SEQUENCE [LARGE SCALE GENOMIC DNA]</scope>
    <source>
        <strain evidence="2">RSA 1356</strain>
    </source>
</reference>
<protein>
    <submittedName>
        <fullName evidence="1">Uncharacterized protein</fullName>
    </submittedName>
</protein>
<name>A0A4P9XL88_9FUNG</name>